<organism evidence="2 3">
    <name type="scientific">Burkholderia multivorans CGD2</name>
    <dbReference type="NCBI Taxonomy" id="513052"/>
    <lineage>
        <taxon>Bacteria</taxon>
        <taxon>Pseudomonadati</taxon>
        <taxon>Pseudomonadota</taxon>
        <taxon>Betaproteobacteria</taxon>
        <taxon>Burkholderiales</taxon>
        <taxon>Burkholderiaceae</taxon>
        <taxon>Burkholderia</taxon>
        <taxon>Burkholderia cepacia complex</taxon>
    </lineage>
</organism>
<name>B9BKF0_9BURK</name>
<evidence type="ECO:0000256" key="1">
    <source>
        <dbReference type="SAM" id="MobiDB-lite"/>
    </source>
</evidence>
<feature type="compositionally biased region" description="Low complexity" evidence="1">
    <location>
        <begin position="16"/>
        <end position="26"/>
    </location>
</feature>
<comment type="caution">
    <text evidence="2">The sequence shown here is derived from an EMBL/GenBank/DDBJ whole genome shotgun (WGS) entry which is preliminary data.</text>
</comment>
<feature type="region of interest" description="Disordered" evidence="1">
    <location>
        <begin position="1"/>
        <end position="37"/>
    </location>
</feature>
<dbReference type="EMBL" id="ACFC01000002">
    <property type="protein sequence ID" value="EEE08417.1"/>
    <property type="molecule type" value="Genomic_DNA"/>
</dbReference>
<proteinExistence type="predicted"/>
<dbReference type="AlphaFoldDB" id="B9BKF0"/>
<sequence length="37" mass="3970">MHRAAKRKTGLSGQCAGRRTSETSGSRRGRRAESAVP</sequence>
<gene>
    <name evidence="2" type="ORF">BURMUCGD2_5558</name>
</gene>
<evidence type="ECO:0000313" key="2">
    <source>
        <dbReference type="EMBL" id="EEE08417.1"/>
    </source>
</evidence>
<protein>
    <submittedName>
        <fullName evidence="2">Uncharacterized protein</fullName>
    </submittedName>
</protein>
<evidence type="ECO:0000313" key="3">
    <source>
        <dbReference type="Proteomes" id="UP000004535"/>
    </source>
</evidence>
<dbReference type="Proteomes" id="UP000004535">
    <property type="component" value="Unassembled WGS sequence"/>
</dbReference>
<reference evidence="2 3" key="1">
    <citation type="journal article" date="2012" name="J. Bacteriol.">
        <title>Draft Genome Sequence Determination for Cystic Fibrosis and Chronic Granulomatous Disease Burkholderia multivorans Isolates.</title>
        <authorList>
            <person name="Varga J.J."/>
            <person name="Losada L."/>
            <person name="Zelazny A.M."/>
            <person name="Brinkac L."/>
            <person name="Harkins D."/>
            <person name="Radune D."/>
            <person name="Hostetler J."/>
            <person name="Sampaio E.P."/>
            <person name="Ronning C.M."/>
            <person name="Nierman W.C."/>
            <person name="Greenberg D.E."/>
            <person name="Holland S.M."/>
            <person name="Goldberg J.B."/>
        </authorList>
    </citation>
    <scope>NUCLEOTIDE SEQUENCE [LARGE SCALE GENOMIC DNA]</scope>
    <source>
        <strain evidence="2 3">CGD2</strain>
    </source>
</reference>
<accession>B9BKF0</accession>